<dbReference type="Pfam" id="PF13279">
    <property type="entry name" value="4HBT_2"/>
    <property type="match status" value="1"/>
</dbReference>
<dbReference type="GO" id="GO:0016787">
    <property type="term" value="F:hydrolase activity"/>
    <property type="evidence" value="ECO:0007669"/>
    <property type="project" value="UniProtKB-KW"/>
</dbReference>
<evidence type="ECO:0000313" key="1">
    <source>
        <dbReference type="EMBL" id="MFD2046253.1"/>
    </source>
</evidence>
<dbReference type="RefSeq" id="WP_377556795.1">
    <property type="nucleotide sequence ID" value="NZ_JBHUHQ010000021.1"/>
</dbReference>
<organism evidence="1 2">
    <name type="scientific">Ornithinibacillus salinisoli</name>
    <dbReference type="NCBI Taxonomy" id="1848459"/>
    <lineage>
        <taxon>Bacteria</taxon>
        <taxon>Bacillati</taxon>
        <taxon>Bacillota</taxon>
        <taxon>Bacilli</taxon>
        <taxon>Bacillales</taxon>
        <taxon>Bacillaceae</taxon>
        <taxon>Ornithinibacillus</taxon>
    </lineage>
</organism>
<keyword evidence="2" id="KW-1185">Reference proteome</keyword>
<dbReference type="EC" id="3.1.2.-" evidence="1"/>
<protein>
    <submittedName>
        <fullName evidence="1">Acyl-CoA thioesterase</fullName>
        <ecNumber evidence="1">3.1.2.-</ecNumber>
    </submittedName>
</protein>
<reference evidence="2" key="1">
    <citation type="journal article" date="2019" name="Int. J. Syst. Evol. Microbiol.">
        <title>The Global Catalogue of Microorganisms (GCM) 10K type strain sequencing project: providing services to taxonomists for standard genome sequencing and annotation.</title>
        <authorList>
            <consortium name="The Broad Institute Genomics Platform"/>
            <consortium name="The Broad Institute Genome Sequencing Center for Infectious Disease"/>
            <person name="Wu L."/>
            <person name="Ma J."/>
        </authorList>
    </citation>
    <scope>NUCLEOTIDE SEQUENCE [LARGE SCALE GENOMIC DNA]</scope>
    <source>
        <strain evidence="2">R28</strain>
    </source>
</reference>
<dbReference type="PANTHER" id="PTHR31793:SF24">
    <property type="entry name" value="LONG-CHAIN ACYL-COA THIOESTERASE FADM"/>
    <property type="match status" value="1"/>
</dbReference>
<dbReference type="Gene3D" id="3.10.129.10">
    <property type="entry name" value="Hotdog Thioesterase"/>
    <property type="match status" value="1"/>
</dbReference>
<dbReference type="SUPFAM" id="SSF54637">
    <property type="entry name" value="Thioesterase/thiol ester dehydrase-isomerase"/>
    <property type="match status" value="1"/>
</dbReference>
<dbReference type="InterPro" id="IPR029069">
    <property type="entry name" value="HotDog_dom_sf"/>
</dbReference>
<dbReference type="PANTHER" id="PTHR31793">
    <property type="entry name" value="4-HYDROXYBENZOYL-COA THIOESTERASE FAMILY MEMBER"/>
    <property type="match status" value="1"/>
</dbReference>
<sequence>MKRRIHLKNISYIEDMEKWRSEFTFSIAINIRFSETDMFGHVNNVSPFIYFEEARIAFLKSLGLFGGNQEEEGIPIVADLQCDYHRQIFFGEKIKLYVKVNQVGNSSFDVHYMALNEKEALCLTGRGRMVFIHPSTGKPVPLRESMKQKLSSN</sequence>
<gene>
    <name evidence="1" type="ORF">ACFSJF_18425</name>
</gene>
<keyword evidence="1" id="KW-0378">Hydrolase</keyword>
<name>A0ABW4W446_9BACI</name>
<dbReference type="InterPro" id="IPR050563">
    <property type="entry name" value="4-hydroxybenzoyl-CoA_TE"/>
</dbReference>
<dbReference type="Proteomes" id="UP001597383">
    <property type="component" value="Unassembled WGS sequence"/>
</dbReference>
<evidence type="ECO:0000313" key="2">
    <source>
        <dbReference type="Proteomes" id="UP001597383"/>
    </source>
</evidence>
<dbReference type="EMBL" id="JBHUHQ010000021">
    <property type="protein sequence ID" value="MFD2046253.1"/>
    <property type="molecule type" value="Genomic_DNA"/>
</dbReference>
<accession>A0ABW4W446</accession>
<dbReference type="CDD" id="cd00586">
    <property type="entry name" value="4HBT"/>
    <property type="match status" value="1"/>
</dbReference>
<proteinExistence type="predicted"/>
<comment type="caution">
    <text evidence="1">The sequence shown here is derived from an EMBL/GenBank/DDBJ whole genome shotgun (WGS) entry which is preliminary data.</text>
</comment>